<dbReference type="Proteomes" id="UP000441399">
    <property type="component" value="Unassembled WGS sequence"/>
</dbReference>
<evidence type="ECO:0000313" key="2">
    <source>
        <dbReference type="Proteomes" id="UP000441399"/>
    </source>
</evidence>
<accession>A0A5S9R1B2</accession>
<organism evidence="1 2">
    <name type="scientific">BD1-7 clade bacterium</name>
    <dbReference type="NCBI Taxonomy" id="2029982"/>
    <lineage>
        <taxon>Bacteria</taxon>
        <taxon>Pseudomonadati</taxon>
        <taxon>Pseudomonadota</taxon>
        <taxon>Gammaproteobacteria</taxon>
        <taxon>Cellvibrionales</taxon>
        <taxon>Spongiibacteraceae</taxon>
        <taxon>BD1-7 clade</taxon>
    </lineage>
</organism>
<dbReference type="EMBL" id="CACSIO010000062">
    <property type="protein sequence ID" value="CAA0125897.1"/>
    <property type="molecule type" value="Genomic_DNA"/>
</dbReference>
<reference evidence="1 2" key="1">
    <citation type="submission" date="2019-11" db="EMBL/GenBank/DDBJ databases">
        <authorList>
            <person name="Holert J."/>
        </authorList>
    </citation>
    <scope>NUCLEOTIDE SEQUENCE [LARGE SCALE GENOMIC DNA]</scope>
    <source>
        <strain evidence="1">SB11_3</strain>
    </source>
</reference>
<keyword evidence="2" id="KW-1185">Reference proteome</keyword>
<protein>
    <submittedName>
        <fullName evidence="1">Uncharacterized protein</fullName>
    </submittedName>
</protein>
<gene>
    <name evidence="1" type="ORF">OPDIPICF_03696</name>
</gene>
<evidence type="ECO:0000313" key="1">
    <source>
        <dbReference type="EMBL" id="CAA0125897.1"/>
    </source>
</evidence>
<dbReference type="AlphaFoldDB" id="A0A5S9R1B2"/>
<sequence>MMGASINISAELSNIVSSSDHYASSQASSALDIPSAAYPEDIWT</sequence>
<proteinExistence type="predicted"/>
<name>A0A5S9R1B2_9GAMM</name>